<evidence type="ECO:0000313" key="3">
    <source>
        <dbReference type="Proteomes" id="UP000011116"/>
    </source>
</evidence>
<keyword evidence="1" id="KW-0732">Signal</keyword>
<reference evidence="2" key="2">
    <citation type="submission" date="2020-10" db="EMBL/GenBank/DDBJ databases">
        <authorList>
            <person name="Scholz U."/>
            <person name="Mascher M."/>
            <person name="Fiebig A."/>
        </authorList>
    </citation>
    <scope>NUCLEOTIDE SEQUENCE [LARGE SCALE GENOMIC DNA]</scope>
    <source>
        <strain evidence="2">cv. Morex</strain>
    </source>
</reference>
<proteinExistence type="predicted"/>
<protein>
    <submittedName>
        <fullName evidence="2">Uncharacterized protein</fullName>
    </submittedName>
</protein>
<dbReference type="Gramene" id="HORVU.MOREX.r3.3HG0284080.1">
    <property type="protein sequence ID" value="HORVU.MOREX.r3.3HG0284080.1.CDS1"/>
    <property type="gene ID" value="HORVU.MOREX.r3.3HG0284080"/>
</dbReference>
<accession>A0A8I6X9B5</accession>
<sequence>MVTRRQAAAAATAVMVVMMMAAAMERAEAGQNCICECVKLCMRTHIPSLQDCKGKCRETSCIKSCDMACINKGFPKEPSEGIQTCEIEPLSADETHMLHR</sequence>
<dbReference type="EnsemblPlants" id="HORVU.MOREX.r3.3HG0284080.1">
    <property type="protein sequence ID" value="HORVU.MOREX.r3.3HG0284080.1.CDS1"/>
    <property type="gene ID" value="HORVU.MOREX.r3.3HG0284080"/>
</dbReference>
<evidence type="ECO:0000256" key="1">
    <source>
        <dbReference type="SAM" id="SignalP"/>
    </source>
</evidence>
<reference evidence="2" key="3">
    <citation type="submission" date="2022-01" db="UniProtKB">
        <authorList>
            <consortium name="EnsemblPlants"/>
        </authorList>
    </citation>
    <scope>IDENTIFICATION</scope>
    <source>
        <strain evidence="2">subsp. vulgare</strain>
    </source>
</reference>
<feature type="signal peptide" evidence="1">
    <location>
        <begin position="1"/>
        <end position="29"/>
    </location>
</feature>
<name>A0A8I6X9B5_HORVV</name>
<organism evidence="2 3">
    <name type="scientific">Hordeum vulgare subsp. vulgare</name>
    <name type="common">Domesticated barley</name>
    <dbReference type="NCBI Taxonomy" id="112509"/>
    <lineage>
        <taxon>Eukaryota</taxon>
        <taxon>Viridiplantae</taxon>
        <taxon>Streptophyta</taxon>
        <taxon>Embryophyta</taxon>
        <taxon>Tracheophyta</taxon>
        <taxon>Spermatophyta</taxon>
        <taxon>Magnoliopsida</taxon>
        <taxon>Liliopsida</taxon>
        <taxon>Poales</taxon>
        <taxon>Poaceae</taxon>
        <taxon>BOP clade</taxon>
        <taxon>Pooideae</taxon>
        <taxon>Triticodae</taxon>
        <taxon>Triticeae</taxon>
        <taxon>Hordeinae</taxon>
        <taxon>Hordeum</taxon>
    </lineage>
</organism>
<reference evidence="3" key="1">
    <citation type="journal article" date="2012" name="Nature">
        <title>A physical, genetic and functional sequence assembly of the barley genome.</title>
        <authorList>
            <consortium name="The International Barley Genome Sequencing Consortium"/>
            <person name="Mayer K.F."/>
            <person name="Waugh R."/>
            <person name="Brown J.W."/>
            <person name="Schulman A."/>
            <person name="Langridge P."/>
            <person name="Platzer M."/>
            <person name="Fincher G.B."/>
            <person name="Muehlbauer G.J."/>
            <person name="Sato K."/>
            <person name="Close T.J."/>
            <person name="Wise R.P."/>
            <person name="Stein N."/>
        </authorList>
    </citation>
    <scope>NUCLEOTIDE SEQUENCE [LARGE SCALE GENOMIC DNA]</scope>
    <source>
        <strain evidence="3">cv. Morex</strain>
    </source>
</reference>
<evidence type="ECO:0000313" key="2">
    <source>
        <dbReference type="EnsemblPlants" id="HORVU.MOREX.r3.3HG0284080.1.CDS1"/>
    </source>
</evidence>
<feature type="chain" id="PRO_5035202542" evidence="1">
    <location>
        <begin position="30"/>
        <end position="100"/>
    </location>
</feature>
<keyword evidence="3" id="KW-1185">Reference proteome</keyword>
<dbReference type="OMA" id="PDETHML"/>
<dbReference type="Proteomes" id="UP000011116">
    <property type="component" value="Chromosome 3H"/>
</dbReference>
<dbReference type="AlphaFoldDB" id="A0A8I6X9B5"/>